<keyword evidence="1" id="KW-0472">Membrane</keyword>
<dbReference type="RefSeq" id="WP_139947569.1">
    <property type="nucleotide sequence ID" value="NZ_CP040899.1"/>
</dbReference>
<organism evidence="2 3">
    <name type="scientific">Georgenia wutianyii</name>
    <dbReference type="NCBI Taxonomy" id="2585135"/>
    <lineage>
        <taxon>Bacteria</taxon>
        <taxon>Bacillati</taxon>
        <taxon>Actinomycetota</taxon>
        <taxon>Actinomycetes</taxon>
        <taxon>Micrococcales</taxon>
        <taxon>Bogoriellaceae</taxon>
        <taxon>Georgenia</taxon>
    </lineage>
</organism>
<feature type="transmembrane region" description="Helical" evidence="1">
    <location>
        <begin position="241"/>
        <end position="262"/>
    </location>
</feature>
<proteinExistence type="predicted"/>
<feature type="transmembrane region" description="Helical" evidence="1">
    <location>
        <begin position="217"/>
        <end position="235"/>
    </location>
</feature>
<dbReference type="InterPro" id="IPR038330">
    <property type="entry name" value="TspO/MBR-related_sf"/>
</dbReference>
<feature type="transmembrane region" description="Helical" evidence="1">
    <location>
        <begin position="193"/>
        <end position="212"/>
    </location>
</feature>
<dbReference type="EMBL" id="CP040899">
    <property type="protein sequence ID" value="QDB78244.1"/>
    <property type="molecule type" value="Genomic_DNA"/>
</dbReference>
<name>A0ABX5VIR8_9MICO</name>
<evidence type="ECO:0000313" key="2">
    <source>
        <dbReference type="EMBL" id="QDB78244.1"/>
    </source>
</evidence>
<dbReference type="Proteomes" id="UP000313948">
    <property type="component" value="Chromosome"/>
</dbReference>
<sequence>MTGQGTTVRRSAVTGEGRSPLVRQVAVTLTFVVCIIGSLIGVGVFGGTRVAEAADGLLSADATLLAPATEAFSVWSVIYAGLGLYTVWQWWDRTDERRIAWLVAASLVLNAAWILAVQAGIVALSVVVILALLVVLAVAFARLLGGRPRSRVEAVVADGTVGIYLGWVSVATCANIAAALYGAGFTGGSRPELWAVGVLAVVAVIGSAVAVIGRGRIAPALTTVWGLSWIAIGRGTGDAEATTTAVAAAVAAAIIAVVTVASRVRALTAPRRQETT</sequence>
<reference evidence="2 3" key="1">
    <citation type="submission" date="2019-05" db="EMBL/GenBank/DDBJ databases">
        <title>Georgenia *** sp. nov., and Georgenia *** sp. nov., isolated from the intestinal contents of plateau pika (Ochotona curzoniae) in the Qinghai-Tibet plateau of China.</title>
        <authorList>
            <person name="Tian Z."/>
        </authorList>
    </citation>
    <scope>NUCLEOTIDE SEQUENCE [LARGE SCALE GENOMIC DNA]</scope>
    <source>
        <strain evidence="2 3">Z294</strain>
    </source>
</reference>
<keyword evidence="1" id="KW-0812">Transmembrane</keyword>
<feature type="transmembrane region" description="Helical" evidence="1">
    <location>
        <begin position="65"/>
        <end position="87"/>
    </location>
</feature>
<protein>
    <submittedName>
        <fullName evidence="2">Tryptophan-rich sensory protein</fullName>
    </submittedName>
</protein>
<dbReference type="Gene3D" id="1.20.1260.100">
    <property type="entry name" value="TspO/MBR protein"/>
    <property type="match status" value="1"/>
</dbReference>
<feature type="transmembrane region" description="Helical" evidence="1">
    <location>
        <begin position="122"/>
        <end position="144"/>
    </location>
</feature>
<gene>
    <name evidence="2" type="ORF">FE251_01775</name>
</gene>
<evidence type="ECO:0000256" key="1">
    <source>
        <dbReference type="SAM" id="Phobius"/>
    </source>
</evidence>
<feature type="transmembrane region" description="Helical" evidence="1">
    <location>
        <begin position="156"/>
        <end position="181"/>
    </location>
</feature>
<accession>A0ABX5VIR8</accession>
<feature type="transmembrane region" description="Helical" evidence="1">
    <location>
        <begin position="21"/>
        <end position="45"/>
    </location>
</feature>
<keyword evidence="1" id="KW-1133">Transmembrane helix</keyword>
<keyword evidence="3" id="KW-1185">Reference proteome</keyword>
<feature type="transmembrane region" description="Helical" evidence="1">
    <location>
        <begin position="99"/>
        <end position="116"/>
    </location>
</feature>
<evidence type="ECO:0000313" key="3">
    <source>
        <dbReference type="Proteomes" id="UP000313948"/>
    </source>
</evidence>